<dbReference type="Proteomes" id="UP000003986">
    <property type="component" value="Unassembled WGS sequence"/>
</dbReference>
<name>D6ARE9_STRFL</name>
<sequence length="45" mass="5022">MYASVRRYSESDPGSGNVAKQVGPQQKIWSFPLLAGRPQWIAGTW</sequence>
<dbReference type="EMBL" id="DS999644">
    <property type="protein sequence ID" value="EFE73851.2"/>
    <property type="molecule type" value="Genomic_DNA"/>
</dbReference>
<evidence type="ECO:0000313" key="2">
    <source>
        <dbReference type="EMBL" id="EFE73851.2"/>
    </source>
</evidence>
<dbReference type="AlphaFoldDB" id="D6ARE9"/>
<organism evidence="2 3">
    <name type="scientific">Streptomyces filamentosus NRRL 15998</name>
    <dbReference type="NCBI Taxonomy" id="457431"/>
    <lineage>
        <taxon>Bacteria</taxon>
        <taxon>Bacillati</taxon>
        <taxon>Actinomycetota</taxon>
        <taxon>Actinomycetes</taxon>
        <taxon>Kitasatosporales</taxon>
        <taxon>Streptomycetaceae</taxon>
        <taxon>Streptomyces</taxon>
    </lineage>
</organism>
<gene>
    <name evidence="2" type="ORF">SSGG_01217</name>
</gene>
<accession>D6ARE9</accession>
<evidence type="ECO:0000313" key="3">
    <source>
        <dbReference type="Proteomes" id="UP000003986"/>
    </source>
</evidence>
<reference evidence="3" key="2">
    <citation type="submission" date="2008-12" db="EMBL/GenBank/DDBJ databases">
        <title>Annotation of Streptomyces roseosporus strain NRRL 15998.</title>
        <authorList>
            <consortium name="The Broad Institute Genome Sequencing Platform"/>
            <consortium name="Broad Institute Microbial Sequencing Center"/>
            <person name="Fischbach M."/>
            <person name="Ward D."/>
            <person name="Young S."/>
            <person name="Kodira C.D."/>
            <person name="Zeng Q."/>
            <person name="Koehrsen M."/>
            <person name="Godfrey P."/>
            <person name="Alvarado L."/>
            <person name="Berlin A.M."/>
            <person name="Borenstein D."/>
            <person name="Chen Z."/>
            <person name="Engels R."/>
            <person name="Freedman E."/>
            <person name="Gellesch M."/>
            <person name="Goldberg J."/>
            <person name="Griggs A."/>
            <person name="Gujja S."/>
            <person name="Heiman D.I."/>
            <person name="Hepburn T.A."/>
            <person name="Howarth C."/>
            <person name="Jen D."/>
            <person name="Larson L."/>
            <person name="Lewis B."/>
            <person name="Mehta T."/>
            <person name="Park D."/>
            <person name="Pearson M."/>
            <person name="Roberts A."/>
            <person name="Saif S."/>
            <person name="Shea T.D."/>
            <person name="Shenoy N."/>
            <person name="Sisk P."/>
            <person name="Stolte C."/>
            <person name="Sykes S.N."/>
            <person name="Walk T."/>
            <person name="White J."/>
            <person name="Yandava C."/>
            <person name="Straight P."/>
            <person name="Clardy J."/>
            <person name="Hung D."/>
            <person name="Kolter R."/>
            <person name="Mekalanos J."/>
            <person name="Walker S."/>
            <person name="Walsh C.T."/>
            <person name="Wieland B.L.C."/>
            <person name="Ilzarbe M."/>
            <person name="Galagan J."/>
            <person name="Nusbaum C."/>
            <person name="Birren B."/>
        </authorList>
    </citation>
    <scope>NUCLEOTIDE SEQUENCE [LARGE SCALE GENOMIC DNA]</scope>
    <source>
        <strain evidence="3">NRRL 15998</strain>
    </source>
</reference>
<feature type="region of interest" description="Disordered" evidence="1">
    <location>
        <begin position="1"/>
        <end position="21"/>
    </location>
</feature>
<protein>
    <submittedName>
        <fullName evidence="2">Predicted protein</fullName>
    </submittedName>
</protein>
<reference evidence="3" key="1">
    <citation type="submission" date="2008-10" db="EMBL/GenBank/DDBJ databases">
        <authorList>
            <person name="Molnar K."/>
        </authorList>
    </citation>
    <scope>NUCLEOTIDE SEQUENCE [LARGE SCALE GENOMIC DNA]</scope>
    <source>
        <strain evidence="3">NRRL 15998</strain>
    </source>
</reference>
<proteinExistence type="predicted"/>
<evidence type="ECO:0000256" key="1">
    <source>
        <dbReference type="SAM" id="MobiDB-lite"/>
    </source>
</evidence>